<dbReference type="PROSITE" id="PS00163">
    <property type="entry name" value="FUMARATE_LYASES"/>
    <property type="match status" value="1"/>
</dbReference>
<dbReference type="RefSeq" id="WP_008658637.1">
    <property type="nucleotide sequence ID" value="NZ_ANMO01000168.1"/>
</dbReference>
<evidence type="ECO:0000256" key="3">
    <source>
        <dbReference type="RuleBase" id="RU361172"/>
    </source>
</evidence>
<protein>
    <recommendedName>
        <fullName evidence="2 3">Adenylosuccinate lyase</fullName>
        <shortName evidence="3">ASL</shortName>
        <ecNumber evidence="2 3">4.3.2.2</ecNumber>
    </recommendedName>
    <alternativeName>
        <fullName evidence="3">Adenylosuccinase</fullName>
    </alternativeName>
</protein>
<keyword evidence="3" id="KW-0658">Purine biosynthesis</keyword>
<comment type="pathway">
    <text evidence="3">Purine metabolism; IMP biosynthesis via de novo pathway; 5-amino-1-(5-phospho-D-ribosyl)imidazole-4-carboxamide from 5-amino-1-(5-phospho-D-ribosyl)imidazole-4-carboxylate: step 2/2.</text>
</comment>
<dbReference type="PANTHER" id="PTHR43172:SF1">
    <property type="entry name" value="ADENYLOSUCCINATE LYASE"/>
    <property type="match status" value="1"/>
</dbReference>
<dbReference type="UniPathway" id="UPA00075">
    <property type="reaction ID" value="UER00336"/>
</dbReference>
<evidence type="ECO:0000256" key="2">
    <source>
        <dbReference type="NCBIfam" id="TIGR00928"/>
    </source>
</evidence>
<dbReference type="PRINTS" id="PR00149">
    <property type="entry name" value="FUMRATELYASE"/>
</dbReference>
<dbReference type="GO" id="GO:0005829">
    <property type="term" value="C:cytosol"/>
    <property type="evidence" value="ECO:0007669"/>
    <property type="project" value="TreeGrafter"/>
</dbReference>
<organism evidence="5 6">
    <name type="scientific">Rhodopirellula europaea 6C</name>
    <dbReference type="NCBI Taxonomy" id="1263867"/>
    <lineage>
        <taxon>Bacteria</taxon>
        <taxon>Pseudomonadati</taxon>
        <taxon>Planctomycetota</taxon>
        <taxon>Planctomycetia</taxon>
        <taxon>Pirellulales</taxon>
        <taxon>Pirellulaceae</taxon>
        <taxon>Rhodopirellula</taxon>
    </lineage>
</organism>
<accession>M2A5N5</accession>
<dbReference type="InterPro" id="IPR004769">
    <property type="entry name" value="Pur_lyase"/>
</dbReference>
<comment type="pathway">
    <text evidence="3">Purine metabolism; AMP biosynthesis via de novo pathway; AMP from IMP: step 2/2.</text>
</comment>
<dbReference type="InterPro" id="IPR019468">
    <property type="entry name" value="AdenyloSucc_lyase_C"/>
</dbReference>
<comment type="caution">
    <text evidence="5">The sequence shown here is derived from an EMBL/GenBank/DDBJ whole genome shotgun (WGS) entry which is preliminary data.</text>
</comment>
<dbReference type="GO" id="GO:0070626">
    <property type="term" value="F:(S)-2-(5-amino-1-(5-phospho-D-ribosyl)imidazole-4-carboxamido) succinate lyase (fumarate-forming) activity"/>
    <property type="evidence" value="ECO:0007669"/>
    <property type="project" value="TreeGrafter"/>
</dbReference>
<dbReference type="Proteomes" id="UP000011529">
    <property type="component" value="Unassembled WGS sequence"/>
</dbReference>
<keyword evidence="1 3" id="KW-0456">Lyase</keyword>
<dbReference type="InterPro" id="IPR020557">
    <property type="entry name" value="Fumarate_lyase_CS"/>
</dbReference>
<dbReference type="AlphaFoldDB" id="M2A5N5"/>
<name>M2A5N5_9BACT</name>
<sequence length="478" mass="53149">MTETQETPYQNPLIERYASREMAFHWGPQRRFASWRKVWIALAEAEQELGIAITDAQIEQLKSFENNLNLDAAAKYERELRHDVMAHVHAYGDQCPDARGIIHLGATSCFVTDNADLLLIREALELTAKRLAATIDQMAKFAAEHRDLPCLAFTHFQPAQPTTVGKRACLWIYDLVLDLEAIEHRLETLRARSAKGTTGTQASFLELFSGDQDKVRALEKRIAEKLSFDSVYAVTGQTYPRKVDAQLLDALSGIGQSLHKIATDIRLLAGRKEVEEPFEKKQIGSSAMAYKRNPMRSERICALGRFVMSLQSSPAMTAATQWMERTLDDSANRRLVIPQAFLAIDAALVLMQNVADGMVVYPATIAKNLGAELPFMATENILMQAVAAGGDRQDLHEQIRVHSQAAALEVKQNAGDNDLLERLKGDENFAGIDLEAAIDPHAYVGRAPQQVDEFMEAIIAPIRQRYSGSDSLSVEVTV</sequence>
<dbReference type="InterPro" id="IPR000362">
    <property type="entry name" value="Fumarate_lyase_fam"/>
</dbReference>
<comment type="similarity">
    <text evidence="3">Belongs to the lyase 1 family. Adenylosuccinate lyase subfamily.</text>
</comment>
<proteinExistence type="inferred from homology"/>
<dbReference type="UniPathway" id="UPA00074">
    <property type="reaction ID" value="UER00132"/>
</dbReference>
<comment type="catalytic activity">
    <reaction evidence="3">
        <text>N(6)-(1,2-dicarboxyethyl)-AMP = fumarate + AMP</text>
        <dbReference type="Rhea" id="RHEA:16853"/>
        <dbReference type="ChEBI" id="CHEBI:29806"/>
        <dbReference type="ChEBI" id="CHEBI:57567"/>
        <dbReference type="ChEBI" id="CHEBI:456215"/>
        <dbReference type="EC" id="4.3.2.2"/>
    </reaction>
</comment>
<dbReference type="InterPro" id="IPR008948">
    <property type="entry name" value="L-Aspartase-like"/>
</dbReference>
<keyword evidence="6" id="KW-1185">Reference proteome</keyword>
<dbReference type="SUPFAM" id="SSF48557">
    <property type="entry name" value="L-aspartase-like"/>
    <property type="match status" value="1"/>
</dbReference>
<dbReference type="GO" id="GO:0006189">
    <property type="term" value="P:'de novo' IMP biosynthetic process"/>
    <property type="evidence" value="ECO:0007669"/>
    <property type="project" value="UniProtKB-UniPathway"/>
</dbReference>
<dbReference type="GO" id="GO:0004018">
    <property type="term" value="F:N6-(1,2-dicarboxyethyl)AMP AMP-lyase (fumarate-forming) activity"/>
    <property type="evidence" value="ECO:0007669"/>
    <property type="project" value="UniProtKB-UniRule"/>
</dbReference>
<dbReference type="SMART" id="SM00998">
    <property type="entry name" value="ADSL_C"/>
    <property type="match status" value="1"/>
</dbReference>
<gene>
    <name evidence="5" type="ORF">RE6C_03685</name>
</gene>
<evidence type="ECO:0000256" key="1">
    <source>
        <dbReference type="ARBA" id="ARBA00023239"/>
    </source>
</evidence>
<dbReference type="PANTHER" id="PTHR43172">
    <property type="entry name" value="ADENYLOSUCCINATE LYASE"/>
    <property type="match status" value="1"/>
</dbReference>
<reference evidence="5" key="1">
    <citation type="submission" date="2012-11" db="EMBL/GenBank/DDBJ databases">
        <title>Permanent draft genomes of Rhodopirellula europaea strain SH398 and 6C.</title>
        <authorList>
            <person name="Richter M."/>
            <person name="Richter-Heitmann T."/>
            <person name="Frank C."/>
            <person name="Harder J."/>
            <person name="Glockner F.O."/>
        </authorList>
    </citation>
    <scope>NUCLEOTIDE SEQUENCE</scope>
    <source>
        <strain evidence="5">6C</strain>
    </source>
</reference>
<evidence type="ECO:0000259" key="4">
    <source>
        <dbReference type="SMART" id="SM00998"/>
    </source>
</evidence>
<dbReference type="GO" id="GO:0044208">
    <property type="term" value="P:'de novo' AMP biosynthetic process"/>
    <property type="evidence" value="ECO:0007669"/>
    <property type="project" value="UniProtKB-UniPathway"/>
</dbReference>
<reference evidence="5" key="2">
    <citation type="journal article" date="2013" name="Mar. Genomics">
        <title>Expression of sulfatases in Rhodopirellula baltica and the diversity of sulfatases in the genus Rhodopirellula.</title>
        <authorList>
            <person name="Wegner C.E."/>
            <person name="Richter-Heitmann T."/>
            <person name="Klindworth A."/>
            <person name="Klockow C."/>
            <person name="Richter M."/>
            <person name="Achstetter T."/>
            <person name="Glockner F.O."/>
            <person name="Harder J."/>
        </authorList>
    </citation>
    <scope>NUCLEOTIDE SEQUENCE [LARGE SCALE GENOMIC DNA]</scope>
    <source>
        <strain evidence="5">6C</strain>
    </source>
</reference>
<dbReference type="NCBIfam" id="TIGR00928">
    <property type="entry name" value="purB"/>
    <property type="match status" value="1"/>
</dbReference>
<dbReference type="Gene3D" id="1.10.40.30">
    <property type="entry name" value="Fumarase/aspartase (C-terminal domain)"/>
    <property type="match status" value="1"/>
</dbReference>
<feature type="domain" description="Adenylosuccinate lyase C-terminal" evidence="4">
    <location>
        <begin position="373"/>
        <end position="455"/>
    </location>
</feature>
<dbReference type="EC" id="4.3.2.2" evidence="2 3"/>
<evidence type="ECO:0000313" key="6">
    <source>
        <dbReference type="Proteomes" id="UP000011529"/>
    </source>
</evidence>
<dbReference type="Pfam" id="PF10397">
    <property type="entry name" value="ADSL_C"/>
    <property type="match status" value="1"/>
</dbReference>
<evidence type="ECO:0000313" key="5">
    <source>
        <dbReference type="EMBL" id="EMB15596.1"/>
    </source>
</evidence>
<dbReference type="PATRIC" id="fig|1263867.3.peg.3942"/>
<dbReference type="Pfam" id="PF00206">
    <property type="entry name" value="Lyase_1"/>
    <property type="match status" value="1"/>
</dbReference>
<dbReference type="Gene3D" id="1.20.200.10">
    <property type="entry name" value="Fumarase/aspartase (Central domain)"/>
    <property type="match status" value="1"/>
</dbReference>
<dbReference type="CDD" id="cd03302">
    <property type="entry name" value="Adenylsuccinate_lyase_2"/>
    <property type="match status" value="1"/>
</dbReference>
<dbReference type="InterPro" id="IPR022761">
    <property type="entry name" value="Fumarate_lyase_N"/>
</dbReference>
<dbReference type="EMBL" id="ANMO01000168">
    <property type="protein sequence ID" value="EMB15596.1"/>
    <property type="molecule type" value="Genomic_DNA"/>
</dbReference>
<comment type="catalytic activity">
    <reaction evidence="3">
        <text>(2S)-2-[5-amino-1-(5-phospho-beta-D-ribosyl)imidazole-4-carboxamido]succinate = 5-amino-1-(5-phospho-beta-D-ribosyl)imidazole-4-carboxamide + fumarate</text>
        <dbReference type="Rhea" id="RHEA:23920"/>
        <dbReference type="ChEBI" id="CHEBI:29806"/>
        <dbReference type="ChEBI" id="CHEBI:58443"/>
        <dbReference type="ChEBI" id="CHEBI:58475"/>
        <dbReference type="EC" id="4.3.2.2"/>
    </reaction>
</comment>
<dbReference type="Gene3D" id="1.10.275.60">
    <property type="match status" value="1"/>
</dbReference>